<dbReference type="SUPFAM" id="SSF101478">
    <property type="entry name" value="ADP-ribosylglycohydrolase"/>
    <property type="match status" value="1"/>
</dbReference>
<name>A0ABV0J9K8_9CYAN</name>
<gene>
    <name evidence="1" type="ORF">NC998_15280</name>
</gene>
<keyword evidence="2" id="KW-1185">Reference proteome</keyword>
<dbReference type="Proteomes" id="UP001464891">
    <property type="component" value="Unassembled WGS sequence"/>
</dbReference>
<accession>A0ABV0J9K8</accession>
<dbReference type="EMBL" id="JAMPKM010000009">
    <property type="protein sequence ID" value="MEP0818460.1"/>
    <property type="molecule type" value="Genomic_DNA"/>
</dbReference>
<dbReference type="InterPro" id="IPR005502">
    <property type="entry name" value="Ribosyl_crysJ1"/>
</dbReference>
<evidence type="ECO:0000313" key="2">
    <source>
        <dbReference type="Proteomes" id="UP001464891"/>
    </source>
</evidence>
<dbReference type="PANTHER" id="PTHR16222">
    <property type="entry name" value="ADP-RIBOSYLGLYCOHYDROLASE"/>
    <property type="match status" value="1"/>
</dbReference>
<dbReference type="InterPro" id="IPR036705">
    <property type="entry name" value="Ribosyl_crysJ1_sf"/>
</dbReference>
<sequence>MQNSDRLGRAQDALVGLSVGDAFGENFFRDPKIETKWKQFQILPAPSWSFTDDTQMALSVVAILRRYGEIQPDALVASFAQHYDAKRGYGRAMGDMLAKIRSGQSWQALAASLFQGQGSFGNGAAMRVAPLGAYFADDLDAVVEQAKRSAVVTHTHLEAIAGAIAVAVATAWAWRFRMNGSRPSHAEFLTQVLSLVPPSKVRSLVQKALDLPADTKVLKAVAVLGNGSHISAQDTVPFALWCAATHLDNYEAALWLTSRGFGDVDTTCAIVGGIVAAYSGVESIPAAWLTAREPLPNWPFEET</sequence>
<proteinExistence type="predicted"/>
<evidence type="ECO:0000313" key="1">
    <source>
        <dbReference type="EMBL" id="MEP0818460.1"/>
    </source>
</evidence>
<dbReference type="RefSeq" id="WP_190436553.1">
    <property type="nucleotide sequence ID" value="NZ_JAMPKM010000009.1"/>
</dbReference>
<reference evidence="1 2" key="1">
    <citation type="submission" date="2022-04" db="EMBL/GenBank/DDBJ databases">
        <title>Positive selection, recombination, and allopatry shape intraspecific diversity of widespread and dominant cyanobacteria.</title>
        <authorList>
            <person name="Wei J."/>
            <person name="Shu W."/>
            <person name="Hu C."/>
        </authorList>
    </citation>
    <scope>NUCLEOTIDE SEQUENCE [LARGE SCALE GENOMIC DNA]</scope>
    <source>
        <strain evidence="1 2">GB2-A4</strain>
    </source>
</reference>
<dbReference type="Gene3D" id="1.10.4080.10">
    <property type="entry name" value="ADP-ribosylation/Crystallin J1"/>
    <property type="match status" value="1"/>
</dbReference>
<organism evidence="1 2">
    <name type="scientific">Trichocoleus desertorum GB2-A4</name>
    <dbReference type="NCBI Taxonomy" id="2933944"/>
    <lineage>
        <taxon>Bacteria</taxon>
        <taxon>Bacillati</taxon>
        <taxon>Cyanobacteriota</taxon>
        <taxon>Cyanophyceae</taxon>
        <taxon>Leptolyngbyales</taxon>
        <taxon>Trichocoleusaceae</taxon>
        <taxon>Trichocoleus</taxon>
    </lineage>
</organism>
<dbReference type="Pfam" id="PF03747">
    <property type="entry name" value="ADP_ribosyl_GH"/>
    <property type="match status" value="1"/>
</dbReference>
<protein>
    <submittedName>
        <fullName evidence="1">ADP-ribosylglycohydrolase family protein</fullName>
    </submittedName>
</protein>
<dbReference type="PANTHER" id="PTHR16222:SF12">
    <property type="entry name" value="ADP-RIBOSYLGLYCOHYDROLASE-RELATED"/>
    <property type="match status" value="1"/>
</dbReference>
<dbReference type="InterPro" id="IPR050792">
    <property type="entry name" value="ADP-ribosylglycohydrolase"/>
</dbReference>
<comment type="caution">
    <text evidence="1">The sequence shown here is derived from an EMBL/GenBank/DDBJ whole genome shotgun (WGS) entry which is preliminary data.</text>
</comment>